<feature type="compositionally biased region" description="Low complexity" evidence="3">
    <location>
        <begin position="380"/>
        <end position="389"/>
    </location>
</feature>
<feature type="region of interest" description="Disordered" evidence="3">
    <location>
        <begin position="765"/>
        <end position="844"/>
    </location>
</feature>
<keyword evidence="5" id="KW-1185">Reference proteome</keyword>
<keyword evidence="2" id="KW-0131">Cell cycle</keyword>
<proteinExistence type="inferred from homology"/>
<feature type="compositionally biased region" description="Polar residues" evidence="3">
    <location>
        <begin position="796"/>
        <end position="826"/>
    </location>
</feature>
<evidence type="ECO:0000256" key="1">
    <source>
        <dbReference type="ARBA" id="ARBA00006180"/>
    </source>
</evidence>
<evidence type="ECO:0000313" key="5">
    <source>
        <dbReference type="Proteomes" id="UP000179807"/>
    </source>
</evidence>
<comment type="similarity">
    <text evidence="1">Belongs to the SAPS family.</text>
</comment>
<evidence type="ECO:0000256" key="3">
    <source>
        <dbReference type="SAM" id="MobiDB-lite"/>
    </source>
</evidence>
<gene>
    <name evidence="4" type="ORF">TRFO_23919</name>
</gene>
<dbReference type="OrthoDB" id="10688736at2759"/>
<feature type="compositionally biased region" description="Acidic residues" evidence="3">
    <location>
        <begin position="343"/>
        <end position="352"/>
    </location>
</feature>
<dbReference type="AlphaFoldDB" id="A0A1J4K8B8"/>
<feature type="compositionally biased region" description="Basic and acidic residues" evidence="3">
    <location>
        <begin position="547"/>
        <end position="559"/>
    </location>
</feature>
<dbReference type="GeneID" id="94838155"/>
<feature type="compositionally biased region" description="Basic residues" evidence="3">
    <location>
        <begin position="360"/>
        <end position="371"/>
    </location>
</feature>
<feature type="region of interest" description="Disordered" evidence="3">
    <location>
        <begin position="878"/>
        <end position="1026"/>
    </location>
</feature>
<protein>
    <submittedName>
        <fullName evidence="4">Uncharacterized protein</fullName>
    </submittedName>
</protein>
<dbReference type="Proteomes" id="UP000179807">
    <property type="component" value="Unassembled WGS sequence"/>
</dbReference>
<dbReference type="InterPro" id="IPR007587">
    <property type="entry name" value="SAPS"/>
</dbReference>
<feature type="compositionally biased region" description="Polar residues" evidence="3">
    <location>
        <begin position="518"/>
        <end position="546"/>
    </location>
</feature>
<reference evidence="4" key="1">
    <citation type="submission" date="2016-10" db="EMBL/GenBank/DDBJ databases">
        <authorList>
            <person name="Benchimol M."/>
            <person name="Almeida L.G."/>
            <person name="Vasconcelos A.T."/>
            <person name="Perreira-Neves A."/>
            <person name="Rosa I.A."/>
            <person name="Tasca T."/>
            <person name="Bogo M.R."/>
            <person name="de Souza W."/>
        </authorList>
    </citation>
    <scope>NUCLEOTIDE SEQUENCE [LARGE SCALE GENOMIC DNA]</scope>
    <source>
        <strain evidence="4">K</strain>
    </source>
</reference>
<feature type="region of interest" description="Disordered" evidence="3">
    <location>
        <begin position="516"/>
        <end position="559"/>
    </location>
</feature>
<feature type="compositionally biased region" description="Low complexity" evidence="3">
    <location>
        <begin position="978"/>
        <end position="996"/>
    </location>
</feature>
<feature type="region of interest" description="Disordered" evidence="3">
    <location>
        <begin position="327"/>
        <end position="407"/>
    </location>
</feature>
<dbReference type="VEuPathDB" id="TrichDB:TRFO_23919"/>
<feature type="compositionally biased region" description="Acidic residues" evidence="3">
    <location>
        <begin position="891"/>
        <end position="914"/>
    </location>
</feature>
<feature type="compositionally biased region" description="Basic and acidic residues" evidence="3">
    <location>
        <begin position="333"/>
        <end position="342"/>
    </location>
</feature>
<sequence>MLFPAESLTNAEELVNVLKDPGIPVEIKNPSPEFLQFLTMNISSIIKIYLDNCQFQDKSFCANINSLITSHDSGIRIVFSTDEKLLDFIIEFPFILSTKNNITRGRYCKLLEQLFLMSDIEYLSHIENHKNGDGFLKNLVGNINYLSMFDFLINFITSNAYSTITFFEKCNFTQMLIDFLRDDKYANISEGVLRLLFYLTKSASKTSKLFLPLLAKENIDFIFSIGTKTAYDLISSVHCQSQQIPRSVVDQINHKLPELCHLLRSATVFSSTEVAALNLVGSIVNDLYGEVTACDAPTPVDFTPKKNMRLNDSVDLFMLKANKPSVSVFSQHTESESSHDMRNEEEEDDDEGPLMLSEFRRKKYSTRKAMNKGKEENERNNLQNNLNDSSQDEKEKNSNKTPFNMPLLNLNLRNNNSQLNQNSMQNAEIQNNENEKSDKIVKEKVNGLSAVSRITSSTGAIIHARSNPVIHSQHMSIIPTSMAKTRPSIPRIPPSQSQNFEKAKVTSIIEEEDEFQDLQPNTPSSNTISNPPLIQNNLPFSSSNTDTHTKKYGEENPEIHKIEEEENGGDLMELLASSDQKQQPSTPPPLRPRSRFVVNDIIYSPMSEISPLANNTQTGEKLSLLELARQPPLNPHLDLLFHHSSDKEEISSARSWSSSDANFNLSNSSNPNFLSNSSLGSNSSQNNALNHSLNNELSNVLNNGLDSGLDDRLKTSVEEDHLSLVQLANEAATPDYKPETSSTKPISRLSLPIDFKKNGFTLHSSGINKPSIPPHIQNQNYQNNSHLNSLGNNLNEPNSGGFNDLLQSSPTFFGSLSPRTGNPPTGSSLRLNSHAHSSNSSSGEMYSFYSTQPNYPNSARVVRPNSLFSRQCFAIEEDPTEDVSTTNTCRDDEEDEFNQTEEEEEEEEALQIENEEGKNEILNEIIEEENETNQSNSLNNKESPENQNEKNPNTDKNCLNCPILETPETNESKTKLKSNPTNHLNNHSNHSSGCHSNRIKTSKTSPKSCKNRKKLNDGNSEEDEEEKNSTLIVDIVCYMIEQFFYHPMNSFLHQSVRSIFDTLFEYSSLVEKILNQSKLPSKIVESEQQRKDGKIEACFWGHLHRFTEIIQYFPDTIPDEISKEWQDYISTVFEEDEKLMKSNFGGNFPELSQIFKDSKNRVLRPDL</sequence>
<name>A0A1J4K8B8_9EUKA</name>
<dbReference type="PANTHER" id="PTHR12634">
    <property type="entry name" value="SIT4 YEAST -ASSOCIATING PROTEIN-RELATED"/>
    <property type="match status" value="1"/>
</dbReference>
<evidence type="ECO:0000256" key="2">
    <source>
        <dbReference type="ARBA" id="ARBA00023306"/>
    </source>
</evidence>
<dbReference type="PANTHER" id="PTHR12634:SF8">
    <property type="entry name" value="FIERY MOUNTAIN, ISOFORM D"/>
    <property type="match status" value="1"/>
</dbReference>
<dbReference type="EMBL" id="MLAK01000687">
    <property type="protein sequence ID" value="OHT07745.1"/>
    <property type="molecule type" value="Genomic_DNA"/>
</dbReference>
<dbReference type="GO" id="GO:0019903">
    <property type="term" value="F:protein phosphatase binding"/>
    <property type="evidence" value="ECO:0007669"/>
    <property type="project" value="InterPro"/>
</dbReference>
<feature type="compositionally biased region" description="Low complexity" evidence="3">
    <location>
        <begin position="783"/>
        <end position="795"/>
    </location>
</feature>
<organism evidence="4 5">
    <name type="scientific">Tritrichomonas foetus</name>
    <dbReference type="NCBI Taxonomy" id="1144522"/>
    <lineage>
        <taxon>Eukaryota</taxon>
        <taxon>Metamonada</taxon>
        <taxon>Parabasalia</taxon>
        <taxon>Tritrichomonadida</taxon>
        <taxon>Tritrichomonadidae</taxon>
        <taxon>Tritrichomonas</taxon>
    </lineage>
</organism>
<evidence type="ECO:0000313" key="4">
    <source>
        <dbReference type="EMBL" id="OHT07745.1"/>
    </source>
</evidence>
<comment type="caution">
    <text evidence="4">The sequence shown here is derived from an EMBL/GenBank/DDBJ whole genome shotgun (WGS) entry which is preliminary data.</text>
</comment>
<dbReference type="GO" id="GO:0019888">
    <property type="term" value="F:protein phosphatase regulator activity"/>
    <property type="evidence" value="ECO:0007669"/>
    <property type="project" value="TreeGrafter"/>
</dbReference>
<dbReference type="RefSeq" id="XP_068360881.1">
    <property type="nucleotide sequence ID" value="XM_068503451.1"/>
</dbReference>
<accession>A0A1J4K8B8</accession>
<feature type="compositionally biased region" description="Low complexity" evidence="3">
    <location>
        <begin position="827"/>
        <end position="842"/>
    </location>
</feature>